<proteinExistence type="predicted"/>
<name>A0A8B8SK58_CAMFR</name>
<evidence type="ECO:0000313" key="3">
    <source>
        <dbReference type="RefSeq" id="XP_032330616.1"/>
    </source>
</evidence>
<dbReference type="Proteomes" id="UP000694856">
    <property type="component" value="Chromosome X"/>
</dbReference>
<keyword evidence="2" id="KW-1185">Reference proteome</keyword>
<organism evidence="2 3">
    <name type="scientific">Camelus ferus</name>
    <name type="common">Wild bactrian camel</name>
    <name type="synonym">Camelus bactrianus ferus</name>
    <dbReference type="NCBI Taxonomy" id="419612"/>
    <lineage>
        <taxon>Eukaryota</taxon>
        <taxon>Metazoa</taxon>
        <taxon>Chordata</taxon>
        <taxon>Craniata</taxon>
        <taxon>Vertebrata</taxon>
        <taxon>Euteleostomi</taxon>
        <taxon>Mammalia</taxon>
        <taxon>Eutheria</taxon>
        <taxon>Laurasiatheria</taxon>
        <taxon>Artiodactyla</taxon>
        <taxon>Tylopoda</taxon>
        <taxon>Camelidae</taxon>
        <taxon>Camelus</taxon>
    </lineage>
</organism>
<dbReference type="RefSeq" id="XP_032330616.1">
    <property type="nucleotide sequence ID" value="XM_032474725.1"/>
</dbReference>
<gene>
    <name evidence="3" type="primary">LOC116661893</name>
</gene>
<reference evidence="3" key="1">
    <citation type="submission" date="2025-08" db="UniProtKB">
        <authorList>
            <consortium name="RefSeq"/>
        </authorList>
    </citation>
    <scope>IDENTIFICATION</scope>
    <source>
        <tissue evidence="3">Ear skin</tissue>
    </source>
</reference>
<protein>
    <submittedName>
        <fullName evidence="3">Uncharacterized protein</fullName>
    </submittedName>
</protein>
<feature type="region of interest" description="Disordered" evidence="1">
    <location>
        <begin position="57"/>
        <end position="92"/>
    </location>
</feature>
<evidence type="ECO:0000313" key="2">
    <source>
        <dbReference type="Proteomes" id="UP000694856"/>
    </source>
</evidence>
<evidence type="ECO:0000256" key="1">
    <source>
        <dbReference type="SAM" id="MobiDB-lite"/>
    </source>
</evidence>
<feature type="region of interest" description="Disordered" evidence="1">
    <location>
        <begin position="1"/>
        <end position="32"/>
    </location>
</feature>
<dbReference type="KEGG" id="cfr:116661893"/>
<sequence>MAEEGHGLLLSLGSREAPEELEGCRDPLDSPGTVSKVSSALCGYAASAFWKPRHQFESAPSFRSPDGSSVPPCSPEGEASGSGGSVAVRQSPEPAWPPFSLLPLLSAGRPDWPRPSVRWPQPRLPKPALRLRSRLAAAFARAALGAAGRPLRFCFLVCVARPPLAPLPERRAET</sequence>
<dbReference type="AlphaFoldDB" id="A0A8B8SK58"/>
<accession>A0A8B8SK58</accession>
<dbReference type="GeneID" id="116661893"/>
<feature type="compositionally biased region" description="Basic and acidic residues" evidence="1">
    <location>
        <begin position="16"/>
        <end position="28"/>
    </location>
</feature>